<dbReference type="AlphaFoldDB" id="A0A0J8DEZ2"/>
<organism evidence="4 5">
    <name type="scientific">Clostridium cylindrosporum DSM 605</name>
    <dbReference type="NCBI Taxonomy" id="1121307"/>
    <lineage>
        <taxon>Bacteria</taxon>
        <taxon>Bacillati</taxon>
        <taxon>Bacillota</taxon>
        <taxon>Clostridia</taxon>
        <taxon>Eubacteriales</taxon>
        <taxon>Clostridiaceae</taxon>
        <taxon>Clostridium</taxon>
    </lineage>
</organism>
<gene>
    <name evidence="4" type="ORF">CLCY_11c00770</name>
</gene>
<dbReference type="Gene3D" id="3.30.565.40">
    <property type="entry name" value="Fervidobacterium nodosum Rt17-B1 like"/>
    <property type="match status" value="1"/>
</dbReference>
<evidence type="ECO:0000313" key="5">
    <source>
        <dbReference type="Proteomes" id="UP000036756"/>
    </source>
</evidence>
<evidence type="ECO:0000259" key="2">
    <source>
        <dbReference type="Pfam" id="PF11738"/>
    </source>
</evidence>
<evidence type="ECO:0000256" key="1">
    <source>
        <dbReference type="SAM" id="SignalP"/>
    </source>
</evidence>
<evidence type="ECO:0000313" key="4">
    <source>
        <dbReference type="EMBL" id="KMT22743.1"/>
    </source>
</evidence>
<feature type="domain" description="DUF3298" evidence="2">
    <location>
        <begin position="156"/>
        <end position="231"/>
    </location>
</feature>
<dbReference type="STRING" id="1121307.CLCY_11c00770"/>
<proteinExistence type="predicted"/>
<reference evidence="4 5" key="1">
    <citation type="submission" date="2015-06" db="EMBL/GenBank/DDBJ databases">
        <title>Draft genome sequence of the purine-degrading Clostridium cylindrosporum HC-1 (DSM 605).</title>
        <authorList>
            <person name="Poehlein A."/>
            <person name="Schiel-Bengelsdorf B."/>
            <person name="Bengelsdorf F."/>
            <person name="Daniel R."/>
            <person name="Duerre P."/>
        </authorList>
    </citation>
    <scope>NUCLEOTIDE SEQUENCE [LARGE SCALE GENOMIC DNA]</scope>
    <source>
        <strain evidence="4 5">DSM 605</strain>
    </source>
</reference>
<dbReference type="PATRIC" id="fig|1121307.3.peg.194"/>
<feature type="domain" description="Deacetylase PdaC" evidence="3">
    <location>
        <begin position="45"/>
        <end position="138"/>
    </location>
</feature>
<accession>A0A0J8DEZ2</accession>
<dbReference type="InterPro" id="IPR021729">
    <property type="entry name" value="DUF3298"/>
</dbReference>
<dbReference type="Gene3D" id="3.90.640.20">
    <property type="entry name" value="Heat-shock cognate protein, ATPase"/>
    <property type="match status" value="1"/>
</dbReference>
<protein>
    <submittedName>
        <fullName evidence="4">Uncharacterized protein</fullName>
    </submittedName>
</protein>
<keyword evidence="1" id="KW-0732">Signal</keyword>
<dbReference type="OrthoDB" id="5637at2"/>
<comment type="caution">
    <text evidence="4">The sequence shown here is derived from an EMBL/GenBank/DDBJ whole genome shotgun (WGS) entry which is preliminary data.</text>
</comment>
<dbReference type="Proteomes" id="UP000036756">
    <property type="component" value="Unassembled WGS sequence"/>
</dbReference>
<dbReference type="RefSeq" id="WP_048569757.1">
    <property type="nucleotide sequence ID" value="NZ_LFVU01000005.1"/>
</dbReference>
<dbReference type="InterPro" id="IPR025303">
    <property type="entry name" value="PdaC"/>
</dbReference>
<dbReference type="Pfam" id="PF13739">
    <property type="entry name" value="PdaC"/>
    <property type="match status" value="1"/>
</dbReference>
<feature type="signal peptide" evidence="1">
    <location>
        <begin position="1"/>
        <end position="27"/>
    </location>
</feature>
<sequence length="246" mass="28568">MKRYPSFFIYTFLTLFLCISVLNTANANTLSSPPKISFKEMRYGNDYINVNIKIPMLSYKDNLDVERRINTILEGDIISFKNQVENTAKEAYEESKKDKFNFIPYEAFETYKVTYNNSKILSIPVTFYTYTGGAHGNTIQEPYNFDLETGEKLTLKDIFIEGSNYKNTIKEVIKSSIEENPDIYFDDAIATVDKLQDTQNFYITDDNLVIYYDLYELAPYSSGIREFSIPLYTFSSELNSKYSLTK</sequence>
<evidence type="ECO:0000259" key="3">
    <source>
        <dbReference type="Pfam" id="PF13739"/>
    </source>
</evidence>
<dbReference type="InterPro" id="IPR037126">
    <property type="entry name" value="PdaC/RsiV-like_sf"/>
</dbReference>
<keyword evidence="5" id="KW-1185">Reference proteome</keyword>
<feature type="chain" id="PRO_5005296627" evidence="1">
    <location>
        <begin position="28"/>
        <end position="246"/>
    </location>
</feature>
<dbReference type="Pfam" id="PF11738">
    <property type="entry name" value="DUF3298"/>
    <property type="match status" value="1"/>
</dbReference>
<dbReference type="EMBL" id="LFVU01000005">
    <property type="protein sequence ID" value="KMT22743.1"/>
    <property type="molecule type" value="Genomic_DNA"/>
</dbReference>
<name>A0A0J8DEZ2_CLOCY</name>